<dbReference type="HOGENOM" id="CLU_000445_89_37_4"/>
<dbReference type="SUPFAM" id="SSF47384">
    <property type="entry name" value="Homodimeric domain of signal transducing histidine kinase"/>
    <property type="match status" value="1"/>
</dbReference>
<dbReference type="Gene3D" id="1.10.287.130">
    <property type="match status" value="1"/>
</dbReference>
<keyword evidence="7 13" id="KW-0418">Kinase</keyword>
<keyword evidence="6 11" id="KW-0812">Transmembrane</keyword>
<feature type="transmembrane region" description="Helical" evidence="11">
    <location>
        <begin position="12"/>
        <end position="38"/>
    </location>
</feature>
<dbReference type="SUPFAM" id="SSF55874">
    <property type="entry name" value="ATPase domain of HSP90 chaperone/DNA topoisomerase II/histidine kinase"/>
    <property type="match status" value="1"/>
</dbReference>
<dbReference type="InterPro" id="IPR004358">
    <property type="entry name" value="Sig_transdc_His_kin-like_C"/>
</dbReference>
<evidence type="ECO:0000256" key="2">
    <source>
        <dbReference type="ARBA" id="ARBA00004141"/>
    </source>
</evidence>
<keyword evidence="8 11" id="KW-1133">Transmembrane helix</keyword>
<evidence type="ECO:0000256" key="9">
    <source>
        <dbReference type="ARBA" id="ARBA00023012"/>
    </source>
</evidence>
<feature type="transmembrane region" description="Helical" evidence="11">
    <location>
        <begin position="154"/>
        <end position="172"/>
    </location>
</feature>
<dbReference type="PRINTS" id="PR00344">
    <property type="entry name" value="BCTRLSENSOR"/>
</dbReference>
<keyword evidence="9" id="KW-0902">Two-component regulatory system</keyword>
<dbReference type="EMBL" id="CP001044">
    <property type="protein sequence ID" value="ACC73187.1"/>
    <property type="molecule type" value="Genomic_DNA"/>
</dbReference>
<dbReference type="GO" id="GO:0005886">
    <property type="term" value="C:plasma membrane"/>
    <property type="evidence" value="ECO:0007669"/>
    <property type="project" value="TreeGrafter"/>
</dbReference>
<dbReference type="CDD" id="cd00082">
    <property type="entry name" value="HisKA"/>
    <property type="match status" value="1"/>
</dbReference>
<dbReference type="Pfam" id="PF02518">
    <property type="entry name" value="HATPase_c"/>
    <property type="match status" value="1"/>
</dbReference>
<evidence type="ECO:0000256" key="5">
    <source>
        <dbReference type="ARBA" id="ARBA00022679"/>
    </source>
</evidence>
<evidence type="ECO:0000256" key="6">
    <source>
        <dbReference type="ARBA" id="ARBA00022692"/>
    </source>
</evidence>
<name>B2JPJ6_PARP8</name>
<dbReference type="PANTHER" id="PTHR45436">
    <property type="entry name" value="SENSOR HISTIDINE KINASE YKOH"/>
    <property type="match status" value="1"/>
</dbReference>
<keyword evidence="10 11" id="KW-0472">Membrane</keyword>
<evidence type="ECO:0000256" key="8">
    <source>
        <dbReference type="ARBA" id="ARBA00022989"/>
    </source>
</evidence>
<dbReference type="Gene3D" id="3.30.565.10">
    <property type="entry name" value="Histidine kinase-like ATPase, C-terminal domain"/>
    <property type="match status" value="1"/>
</dbReference>
<dbReference type="GO" id="GO:0000155">
    <property type="term" value="F:phosphorelay sensor kinase activity"/>
    <property type="evidence" value="ECO:0007669"/>
    <property type="project" value="InterPro"/>
</dbReference>
<evidence type="ECO:0000256" key="3">
    <source>
        <dbReference type="ARBA" id="ARBA00012438"/>
    </source>
</evidence>
<evidence type="ECO:0000256" key="4">
    <source>
        <dbReference type="ARBA" id="ARBA00022553"/>
    </source>
</evidence>
<comment type="subcellular location">
    <subcellularLocation>
        <location evidence="2">Membrane</location>
        <topology evidence="2">Multi-pass membrane protein</topology>
    </subcellularLocation>
</comment>
<dbReference type="SMART" id="SM00388">
    <property type="entry name" value="HisKA"/>
    <property type="match status" value="1"/>
</dbReference>
<dbReference type="Proteomes" id="UP000001192">
    <property type="component" value="Chromosome 2"/>
</dbReference>
<dbReference type="InterPro" id="IPR036890">
    <property type="entry name" value="HATPase_C_sf"/>
</dbReference>
<dbReference type="AlphaFoldDB" id="B2JPJ6"/>
<dbReference type="STRING" id="391038.Bphy_4064"/>
<dbReference type="SMART" id="SM00387">
    <property type="entry name" value="HATPase_c"/>
    <property type="match status" value="1"/>
</dbReference>
<keyword evidence="4" id="KW-0597">Phosphoprotein</keyword>
<dbReference type="Pfam" id="PF00512">
    <property type="entry name" value="HisKA"/>
    <property type="match status" value="1"/>
</dbReference>
<evidence type="ECO:0000256" key="1">
    <source>
        <dbReference type="ARBA" id="ARBA00000085"/>
    </source>
</evidence>
<keyword evidence="5" id="KW-0808">Transferase</keyword>
<keyword evidence="14" id="KW-1185">Reference proteome</keyword>
<dbReference type="PANTHER" id="PTHR45436:SF15">
    <property type="entry name" value="SENSOR HISTIDINE KINASE CUSS"/>
    <property type="match status" value="1"/>
</dbReference>
<gene>
    <name evidence="13" type="ordered locus">Bphy_4064</name>
</gene>
<evidence type="ECO:0000256" key="7">
    <source>
        <dbReference type="ARBA" id="ARBA00022777"/>
    </source>
</evidence>
<dbReference type="PROSITE" id="PS50109">
    <property type="entry name" value="HIS_KIN"/>
    <property type="match status" value="1"/>
</dbReference>
<dbReference type="InterPro" id="IPR050428">
    <property type="entry name" value="TCS_sensor_his_kinase"/>
</dbReference>
<feature type="domain" description="Histidine kinase" evidence="12">
    <location>
        <begin position="233"/>
        <end position="443"/>
    </location>
</feature>
<dbReference type="InterPro" id="IPR005467">
    <property type="entry name" value="His_kinase_dom"/>
</dbReference>
<dbReference type="KEGG" id="bph:Bphy_4064"/>
<proteinExistence type="predicted"/>
<comment type="catalytic activity">
    <reaction evidence="1">
        <text>ATP + protein L-histidine = ADP + protein N-phospho-L-histidine.</text>
        <dbReference type="EC" id="2.7.13.3"/>
    </reaction>
</comment>
<sequence precursor="true">MNDRRERASRSIAVRLTWWIACVIVALSIAACVMSFLAASVEANKLQDGHLREIGALIDNGEIDLKRSAAVWHDSEDADVRLVITRLDKPSTESDGFLPVSLLSALPDGMHDVEVRNENWRVSVRKLANGERISVAERSDVRDEIASDGALRTLLPMLALTPVLIAVVIVLVRRMLLPLRRLAQVVDQQDDATLDVLSEQDIPKELLPFVTSINRLIGRLKDAMSQQRRFIADAAHELRSPLAALSLQAEHLGAADNPHVARERLIRFQAALRRTVRLVEQLLALARSQHGSTMEPSVVSLRQLASDAVVNAVDMAQSKQVDLGLEKVDDIEVIADVPALAVVLRNLVDNAVRYTPEGGRVDVSVTRHGGDLLIEVTDTGPGIPDDQLLRVLEPFYRMPGTVAAGSGLGLSIVSEIARRSGGQLLLENVDGGLRACYRHPLRK</sequence>
<evidence type="ECO:0000256" key="11">
    <source>
        <dbReference type="SAM" id="Phobius"/>
    </source>
</evidence>
<dbReference type="InterPro" id="IPR003661">
    <property type="entry name" value="HisK_dim/P_dom"/>
</dbReference>
<evidence type="ECO:0000313" key="13">
    <source>
        <dbReference type="EMBL" id="ACC73187.1"/>
    </source>
</evidence>
<evidence type="ECO:0000256" key="10">
    <source>
        <dbReference type="ARBA" id="ARBA00023136"/>
    </source>
</evidence>
<protein>
    <recommendedName>
        <fullName evidence="3">histidine kinase</fullName>
        <ecNumber evidence="3">2.7.13.3</ecNumber>
    </recommendedName>
</protein>
<dbReference type="EC" id="2.7.13.3" evidence="3"/>
<accession>B2JPJ6</accession>
<reference evidence="14" key="1">
    <citation type="journal article" date="2014" name="Stand. Genomic Sci.">
        <title>Complete genome sequence of Burkholderia phymatum STM815(T), a broad host range and efficient nitrogen-fixing symbiont of Mimosa species.</title>
        <authorList>
            <person name="Moulin L."/>
            <person name="Klonowska A."/>
            <person name="Caroline B."/>
            <person name="Booth K."/>
            <person name="Vriezen J.A."/>
            <person name="Melkonian R."/>
            <person name="James E.K."/>
            <person name="Young J.P."/>
            <person name="Bena G."/>
            <person name="Hauser L."/>
            <person name="Land M."/>
            <person name="Kyrpides N."/>
            <person name="Bruce D."/>
            <person name="Chain P."/>
            <person name="Copeland A."/>
            <person name="Pitluck S."/>
            <person name="Woyke T."/>
            <person name="Lizotte-Waniewski M."/>
            <person name="Bristow J."/>
            <person name="Riley M."/>
        </authorList>
    </citation>
    <scope>NUCLEOTIDE SEQUENCE [LARGE SCALE GENOMIC DNA]</scope>
    <source>
        <strain evidence="14">DSM 17167 / CIP 108236 / LMG 21445 / STM815</strain>
    </source>
</reference>
<evidence type="ECO:0000313" key="14">
    <source>
        <dbReference type="Proteomes" id="UP000001192"/>
    </source>
</evidence>
<evidence type="ECO:0000259" key="12">
    <source>
        <dbReference type="PROSITE" id="PS50109"/>
    </source>
</evidence>
<dbReference type="eggNOG" id="COG2205">
    <property type="taxonomic scope" value="Bacteria"/>
</dbReference>
<dbReference type="PROSITE" id="PS51257">
    <property type="entry name" value="PROKAR_LIPOPROTEIN"/>
    <property type="match status" value="1"/>
</dbReference>
<dbReference type="InterPro" id="IPR003594">
    <property type="entry name" value="HATPase_dom"/>
</dbReference>
<organism evidence="13 14">
    <name type="scientific">Paraburkholderia phymatum (strain DSM 17167 / CIP 108236 / LMG 21445 / STM815)</name>
    <name type="common">Burkholderia phymatum</name>
    <dbReference type="NCBI Taxonomy" id="391038"/>
    <lineage>
        <taxon>Bacteria</taxon>
        <taxon>Pseudomonadati</taxon>
        <taxon>Pseudomonadota</taxon>
        <taxon>Betaproteobacteria</taxon>
        <taxon>Burkholderiales</taxon>
        <taxon>Burkholderiaceae</taxon>
        <taxon>Paraburkholderia</taxon>
    </lineage>
</organism>
<dbReference type="InterPro" id="IPR036097">
    <property type="entry name" value="HisK_dim/P_sf"/>
</dbReference>
<dbReference type="RefSeq" id="WP_012403360.1">
    <property type="nucleotide sequence ID" value="NC_010623.1"/>
</dbReference>